<keyword evidence="3 5" id="KW-0597">Phosphoprotein</keyword>
<keyword evidence="4" id="KW-0378">Hydrolase</keyword>
<keyword evidence="6" id="KW-0812">Transmembrane</keyword>
<dbReference type="CDD" id="cd17546">
    <property type="entry name" value="REC_hyHK_CKI1_RcsC-like"/>
    <property type="match status" value="1"/>
</dbReference>
<keyword evidence="6" id="KW-0472">Membrane</keyword>
<evidence type="ECO:0000313" key="9">
    <source>
        <dbReference type="EMBL" id="CAH0529635.1"/>
    </source>
</evidence>
<dbReference type="InterPro" id="IPR005467">
    <property type="entry name" value="His_kinase_dom"/>
</dbReference>
<dbReference type="PANTHER" id="PTHR43547:SF2">
    <property type="entry name" value="HYBRID SIGNAL TRANSDUCTION HISTIDINE KINASE C"/>
    <property type="match status" value="1"/>
</dbReference>
<dbReference type="InterPro" id="IPR003594">
    <property type="entry name" value="HATPase_dom"/>
</dbReference>
<dbReference type="CDD" id="cd00082">
    <property type="entry name" value="HisKA"/>
    <property type="match status" value="1"/>
</dbReference>
<dbReference type="InterPro" id="IPR011006">
    <property type="entry name" value="CheY-like_superfamily"/>
</dbReference>
<evidence type="ECO:0000256" key="6">
    <source>
        <dbReference type="SAM" id="Phobius"/>
    </source>
</evidence>
<evidence type="ECO:0000256" key="5">
    <source>
        <dbReference type="PROSITE-ProRule" id="PRU00169"/>
    </source>
</evidence>
<dbReference type="Pfam" id="PF00072">
    <property type="entry name" value="Response_reg"/>
    <property type="match status" value="1"/>
</dbReference>
<dbReference type="Proteomes" id="UP000838160">
    <property type="component" value="Unassembled WGS sequence"/>
</dbReference>
<dbReference type="SMART" id="SM00448">
    <property type="entry name" value="REC"/>
    <property type="match status" value="1"/>
</dbReference>
<dbReference type="EC" id="2.7.13.3" evidence="2"/>
<evidence type="ECO:0000256" key="1">
    <source>
        <dbReference type="ARBA" id="ARBA00000085"/>
    </source>
</evidence>
<sequence>MDLMFKDEVQKIYRYSEPNLSLVGWLGFIGFPLYYFMWHDIFPQPYENIWLRLFGSILLVTVALRKHLPSFVQPYLPYHYLFTISYTLPFFFCYMMFKNEWTTVWVTSFMASIFLHILLVHTTRVMMLQSLSSIGVAYFCAYGSDWYKFNEHITWSYVPVFVFTYIFGNLFFFRNQAEHESKMSIAKYFGAGIAHEMRNPLSALRASNDVLSSVLPKLDAHGTGEFVMTKEEVILAKEVLNDANNVIESGNETIDMLLTSIDQSRIATGNYVKHSIKEVVCSAVDGFSYKSLVDRQAVKVNVRQDFAFLGSDTLFKYVIYNLLKNAFYHQGNTGFSIVIEIEADNGYNCIRFRDNGLGIKPEVMEHIFEDFYSTGKRNSYGLGLPFCKKVMQAMGGEISCRSRLGAWTEFSLSFSDYDSAEVLEIKKQLVKNKSVMYIGSKQQVVFKILNSQSFYLGYHFTAVTVEQACQRSEYEFEYPLIFVDLDEFSDKPQRFRQLEKLLHFTEARLVFLYNSSNRYLGDYDRHLSFAAVEKSQLIDNVKKHLFELFFENSNQHFADRTSIPKLESVSGKTILIADDNQSLRVYTAILLGQQGFNVLQAKTGLEVLTQLESNSIDLIIMDIAMPEMDGLDTTKAIRKLKDSRSAAIPIIGYTGSSSTAIIKKIHQANMTDYIVKPAATEKLLDKIADWI</sequence>
<evidence type="ECO:0000256" key="2">
    <source>
        <dbReference type="ARBA" id="ARBA00012438"/>
    </source>
</evidence>
<dbReference type="PRINTS" id="PR00344">
    <property type="entry name" value="BCTRLSENSOR"/>
</dbReference>
<feature type="transmembrane region" description="Helical" evidence="6">
    <location>
        <begin position="20"/>
        <end position="37"/>
    </location>
</feature>
<dbReference type="EMBL" id="CAKLCM010000003">
    <property type="protein sequence ID" value="CAH0529635.1"/>
    <property type="molecule type" value="Genomic_DNA"/>
</dbReference>
<protein>
    <recommendedName>
        <fullName evidence="2">histidine kinase</fullName>
        <ecNumber evidence="2">2.7.13.3</ecNumber>
    </recommendedName>
</protein>
<feature type="transmembrane region" description="Helical" evidence="6">
    <location>
        <begin position="49"/>
        <end position="68"/>
    </location>
</feature>
<dbReference type="CDD" id="cd00075">
    <property type="entry name" value="HATPase"/>
    <property type="match status" value="1"/>
</dbReference>
<dbReference type="Gene3D" id="1.10.287.130">
    <property type="match status" value="1"/>
</dbReference>
<dbReference type="InterPro" id="IPR001789">
    <property type="entry name" value="Sig_transdc_resp-reg_receiver"/>
</dbReference>
<feature type="transmembrane region" description="Helical" evidence="6">
    <location>
        <begin position="103"/>
        <end position="120"/>
    </location>
</feature>
<dbReference type="PROSITE" id="PS50109">
    <property type="entry name" value="HIS_KIN"/>
    <property type="match status" value="1"/>
</dbReference>
<dbReference type="SUPFAM" id="SSF47384">
    <property type="entry name" value="Homodimeric domain of signal transducing histidine kinase"/>
    <property type="match status" value="1"/>
</dbReference>
<dbReference type="InterPro" id="IPR004358">
    <property type="entry name" value="Sig_transdc_His_kin-like_C"/>
</dbReference>
<feature type="domain" description="Histidine kinase" evidence="7">
    <location>
        <begin position="192"/>
        <end position="418"/>
    </location>
</feature>
<evidence type="ECO:0000256" key="4">
    <source>
        <dbReference type="ARBA" id="ARBA00022801"/>
    </source>
</evidence>
<keyword evidence="10" id="KW-1185">Reference proteome</keyword>
<dbReference type="SMART" id="SM00387">
    <property type="entry name" value="HATPase_c"/>
    <property type="match status" value="1"/>
</dbReference>
<evidence type="ECO:0000259" key="7">
    <source>
        <dbReference type="PROSITE" id="PS50109"/>
    </source>
</evidence>
<dbReference type="InterPro" id="IPR036890">
    <property type="entry name" value="HATPase_C_sf"/>
</dbReference>
<feature type="modified residue" description="4-aspartylphosphate" evidence="5">
    <location>
        <position position="622"/>
    </location>
</feature>
<dbReference type="Pfam" id="PF02518">
    <property type="entry name" value="HATPase_c"/>
    <property type="match status" value="1"/>
</dbReference>
<comment type="catalytic activity">
    <reaction evidence="1">
        <text>ATP + protein L-histidine = ADP + protein N-phospho-L-histidine.</text>
        <dbReference type="EC" id="2.7.13.3"/>
    </reaction>
</comment>
<dbReference type="SUPFAM" id="SSF55874">
    <property type="entry name" value="ATPase domain of HSP90 chaperone/DNA topoisomerase II/histidine kinase"/>
    <property type="match status" value="1"/>
</dbReference>
<evidence type="ECO:0000313" key="10">
    <source>
        <dbReference type="Proteomes" id="UP000838160"/>
    </source>
</evidence>
<evidence type="ECO:0000259" key="8">
    <source>
        <dbReference type="PROSITE" id="PS50110"/>
    </source>
</evidence>
<dbReference type="InterPro" id="IPR003661">
    <property type="entry name" value="HisK_dim/P_dom"/>
</dbReference>
<proteinExistence type="predicted"/>
<feature type="transmembrane region" description="Helical" evidence="6">
    <location>
        <begin position="80"/>
        <end position="97"/>
    </location>
</feature>
<keyword evidence="6" id="KW-1133">Transmembrane helix</keyword>
<name>A0ABM8ZM71_9VIBR</name>
<dbReference type="PROSITE" id="PS50110">
    <property type="entry name" value="RESPONSE_REGULATORY"/>
    <property type="match status" value="1"/>
</dbReference>
<keyword evidence="9" id="KW-0418">Kinase</keyword>
<dbReference type="PANTHER" id="PTHR43547">
    <property type="entry name" value="TWO-COMPONENT HISTIDINE KINASE"/>
    <property type="match status" value="1"/>
</dbReference>
<feature type="transmembrane region" description="Helical" evidence="6">
    <location>
        <begin position="153"/>
        <end position="173"/>
    </location>
</feature>
<dbReference type="Gene3D" id="3.40.50.2300">
    <property type="match status" value="1"/>
</dbReference>
<organism evidence="9 10">
    <name type="scientific">Vibrio hippocampi</name>
    <dbReference type="NCBI Taxonomy" id="654686"/>
    <lineage>
        <taxon>Bacteria</taxon>
        <taxon>Pseudomonadati</taxon>
        <taxon>Pseudomonadota</taxon>
        <taxon>Gammaproteobacteria</taxon>
        <taxon>Vibrionales</taxon>
        <taxon>Vibrionaceae</taxon>
        <taxon>Vibrio</taxon>
    </lineage>
</organism>
<gene>
    <name evidence="9" type="primary">cqsS</name>
    <name evidence="9" type="ORF">VHP8226_03390</name>
</gene>
<reference evidence="9" key="1">
    <citation type="submission" date="2021-12" db="EMBL/GenBank/DDBJ databases">
        <authorList>
            <person name="Rodrigo-Torres L."/>
            <person name="Arahal R. D."/>
            <person name="Lucena T."/>
        </authorList>
    </citation>
    <scope>NUCLEOTIDE SEQUENCE</scope>
    <source>
        <strain evidence="9">CECT 8226</strain>
    </source>
</reference>
<accession>A0ABM8ZM71</accession>
<keyword evidence="9" id="KW-0808">Transferase</keyword>
<evidence type="ECO:0000256" key="3">
    <source>
        <dbReference type="ARBA" id="ARBA00022553"/>
    </source>
</evidence>
<dbReference type="Gene3D" id="3.30.565.10">
    <property type="entry name" value="Histidine kinase-like ATPase, C-terminal domain"/>
    <property type="match status" value="1"/>
</dbReference>
<feature type="domain" description="Response regulatory" evidence="8">
    <location>
        <begin position="573"/>
        <end position="691"/>
    </location>
</feature>
<dbReference type="GO" id="GO:0004673">
    <property type="term" value="F:protein histidine kinase activity"/>
    <property type="evidence" value="ECO:0007669"/>
    <property type="project" value="UniProtKB-EC"/>
</dbReference>
<dbReference type="SUPFAM" id="SSF52172">
    <property type="entry name" value="CheY-like"/>
    <property type="match status" value="1"/>
</dbReference>
<comment type="caution">
    <text evidence="9">The sequence shown here is derived from an EMBL/GenBank/DDBJ whole genome shotgun (WGS) entry which is preliminary data.</text>
</comment>
<dbReference type="InterPro" id="IPR036097">
    <property type="entry name" value="HisK_dim/P_sf"/>
</dbReference>